<dbReference type="EMBL" id="AGNL01035573">
    <property type="protein sequence ID" value="EJK54613.1"/>
    <property type="molecule type" value="Genomic_DNA"/>
</dbReference>
<organism evidence="2 3">
    <name type="scientific">Thalassiosira oceanica</name>
    <name type="common">Marine diatom</name>
    <dbReference type="NCBI Taxonomy" id="159749"/>
    <lineage>
        <taxon>Eukaryota</taxon>
        <taxon>Sar</taxon>
        <taxon>Stramenopiles</taxon>
        <taxon>Ochrophyta</taxon>
        <taxon>Bacillariophyta</taxon>
        <taxon>Coscinodiscophyceae</taxon>
        <taxon>Thalassiosirophycidae</taxon>
        <taxon>Thalassiosirales</taxon>
        <taxon>Thalassiosiraceae</taxon>
        <taxon>Thalassiosira</taxon>
    </lineage>
</organism>
<dbReference type="AlphaFoldDB" id="K0RLM5"/>
<accession>K0RLM5</accession>
<evidence type="ECO:0000256" key="1">
    <source>
        <dbReference type="SAM" id="MobiDB-lite"/>
    </source>
</evidence>
<feature type="region of interest" description="Disordered" evidence="1">
    <location>
        <begin position="45"/>
        <end position="65"/>
    </location>
</feature>
<sequence length="84" mass="9211">MSSPRGAFGGYDGLCLASGVFWGFLRHGVCKEVIEAFEEDTGLKVGSGVAESGEEEEDEDHQVGENRFLHRADGRPMYSVEMIQ</sequence>
<proteinExistence type="predicted"/>
<evidence type="ECO:0000313" key="3">
    <source>
        <dbReference type="Proteomes" id="UP000266841"/>
    </source>
</evidence>
<reference evidence="2 3" key="1">
    <citation type="journal article" date="2012" name="Genome Biol.">
        <title>Genome and low-iron response of an oceanic diatom adapted to chronic iron limitation.</title>
        <authorList>
            <person name="Lommer M."/>
            <person name="Specht M."/>
            <person name="Roy A.S."/>
            <person name="Kraemer L."/>
            <person name="Andreson R."/>
            <person name="Gutowska M.A."/>
            <person name="Wolf J."/>
            <person name="Bergner S.V."/>
            <person name="Schilhabel M.B."/>
            <person name="Klostermeier U.C."/>
            <person name="Beiko R.G."/>
            <person name="Rosenstiel P."/>
            <person name="Hippler M."/>
            <person name="Laroche J."/>
        </authorList>
    </citation>
    <scope>NUCLEOTIDE SEQUENCE [LARGE SCALE GENOMIC DNA]</scope>
    <source>
        <strain evidence="2 3">CCMP1005</strain>
    </source>
</reference>
<protein>
    <submittedName>
        <fullName evidence="2">Uncharacterized protein</fullName>
    </submittedName>
</protein>
<dbReference type="Proteomes" id="UP000266841">
    <property type="component" value="Unassembled WGS sequence"/>
</dbReference>
<feature type="non-terminal residue" evidence="2">
    <location>
        <position position="84"/>
    </location>
</feature>
<comment type="caution">
    <text evidence="2">The sequence shown here is derived from an EMBL/GenBank/DDBJ whole genome shotgun (WGS) entry which is preliminary data.</text>
</comment>
<keyword evidence="3" id="KW-1185">Reference proteome</keyword>
<gene>
    <name evidence="2" type="ORF">THAOC_25741</name>
</gene>
<name>K0RLM5_THAOC</name>
<evidence type="ECO:0000313" key="2">
    <source>
        <dbReference type="EMBL" id="EJK54613.1"/>
    </source>
</evidence>